<comment type="function">
    <text evidence="1">S-adenosyl-L-methionine-dependent protein-lysine N-methyltransferase that methylates elongation factor 1-alpha.</text>
</comment>
<comment type="caution">
    <text evidence="2">The sequence shown here is derived from an EMBL/GenBank/DDBJ whole genome shotgun (WGS) entry which is preliminary data.</text>
</comment>
<reference evidence="2" key="2">
    <citation type="submission" date="2023-06" db="EMBL/GenBank/DDBJ databases">
        <authorList>
            <consortium name="Lawrence Berkeley National Laboratory"/>
            <person name="Haridas S."/>
            <person name="Hensen N."/>
            <person name="Bonometti L."/>
            <person name="Westerberg I."/>
            <person name="Brannstrom I.O."/>
            <person name="Guillou S."/>
            <person name="Cros-Aarteil S."/>
            <person name="Calhoun S."/>
            <person name="Kuo A."/>
            <person name="Mondo S."/>
            <person name="Pangilinan J."/>
            <person name="Riley R."/>
            <person name="Labutti K."/>
            <person name="Andreopoulos B."/>
            <person name="Lipzen A."/>
            <person name="Chen C."/>
            <person name="Yanf M."/>
            <person name="Daum C."/>
            <person name="Ng V."/>
            <person name="Clum A."/>
            <person name="Steindorff A."/>
            <person name="Ohm R."/>
            <person name="Martin F."/>
            <person name="Silar P."/>
            <person name="Natvig D."/>
            <person name="Lalanne C."/>
            <person name="Gautier V."/>
            <person name="Ament-Velasquez S.L."/>
            <person name="Kruys A."/>
            <person name="Hutchinson M.I."/>
            <person name="Powell A.J."/>
            <person name="Barry K."/>
            <person name="Miller A.N."/>
            <person name="Grigoriev I.V."/>
            <person name="Debuchy R."/>
            <person name="Gladieux P."/>
            <person name="Thoren M.H."/>
            <person name="Johannesson H."/>
        </authorList>
    </citation>
    <scope>NUCLEOTIDE SEQUENCE</scope>
    <source>
        <strain evidence="2">CBS 314.62</strain>
    </source>
</reference>
<dbReference type="Proteomes" id="UP001270362">
    <property type="component" value="Unassembled WGS sequence"/>
</dbReference>
<evidence type="ECO:0000313" key="2">
    <source>
        <dbReference type="EMBL" id="KAK3686062.1"/>
    </source>
</evidence>
<dbReference type="InterPro" id="IPR029063">
    <property type="entry name" value="SAM-dependent_MTases_sf"/>
</dbReference>
<gene>
    <name evidence="1" type="primary">EFM6</name>
    <name evidence="2" type="ORF">B0T22DRAFT_467251</name>
</gene>
<keyword evidence="1" id="KW-0963">Cytoplasm</keyword>
<evidence type="ECO:0000256" key="1">
    <source>
        <dbReference type="HAMAP-Rule" id="MF_03198"/>
    </source>
</evidence>
<keyword evidence="1" id="KW-0808">Transferase</keyword>
<accession>A0AAE0X6G6</accession>
<dbReference type="GO" id="GO:0016279">
    <property type="term" value="F:protein-lysine N-methyltransferase activity"/>
    <property type="evidence" value="ECO:0007669"/>
    <property type="project" value="UniProtKB-UniRule"/>
</dbReference>
<name>A0AAE0X6G6_9PEZI</name>
<dbReference type="GO" id="GO:0032259">
    <property type="term" value="P:methylation"/>
    <property type="evidence" value="ECO:0007669"/>
    <property type="project" value="UniProtKB-KW"/>
</dbReference>
<keyword evidence="1 2" id="KW-0489">Methyltransferase</keyword>
<dbReference type="AlphaFoldDB" id="A0AAE0X6G6"/>
<comment type="similarity">
    <text evidence="1">Belongs to the class I-like SAM-binding methyltransferase superfamily. METTL21 family. EFM6 subfamily.</text>
</comment>
<dbReference type="PANTHER" id="PTHR14614">
    <property type="entry name" value="HEPATOCELLULAR CARCINOMA-ASSOCIATED ANTIGEN"/>
    <property type="match status" value="1"/>
</dbReference>
<keyword evidence="3" id="KW-1185">Reference proteome</keyword>
<evidence type="ECO:0000313" key="3">
    <source>
        <dbReference type="Proteomes" id="UP001270362"/>
    </source>
</evidence>
<dbReference type="InterPro" id="IPR019410">
    <property type="entry name" value="Methyltransf_16"/>
</dbReference>
<comment type="subcellular location">
    <subcellularLocation>
        <location evidence="1">Cytoplasm</location>
    </subcellularLocation>
</comment>
<feature type="binding site" evidence="1">
    <location>
        <position position="160"/>
    </location>
    <ligand>
        <name>S-adenosyl-L-methionine</name>
        <dbReference type="ChEBI" id="CHEBI:59789"/>
    </ligand>
</feature>
<dbReference type="EC" id="2.1.1.-" evidence="1"/>
<feature type="binding site" evidence="1">
    <location>
        <position position="62"/>
    </location>
    <ligand>
        <name>S-adenosyl-L-methionine</name>
        <dbReference type="ChEBI" id="CHEBI:59789"/>
    </ligand>
</feature>
<proteinExistence type="inferred from homology"/>
<dbReference type="EMBL" id="JAULSO010000003">
    <property type="protein sequence ID" value="KAK3686062.1"/>
    <property type="molecule type" value="Genomic_DNA"/>
</dbReference>
<organism evidence="2 3">
    <name type="scientific">Podospora appendiculata</name>
    <dbReference type="NCBI Taxonomy" id="314037"/>
    <lineage>
        <taxon>Eukaryota</taxon>
        <taxon>Fungi</taxon>
        <taxon>Dikarya</taxon>
        <taxon>Ascomycota</taxon>
        <taxon>Pezizomycotina</taxon>
        <taxon>Sordariomycetes</taxon>
        <taxon>Sordariomycetidae</taxon>
        <taxon>Sordariales</taxon>
        <taxon>Podosporaceae</taxon>
        <taxon>Podospora</taxon>
    </lineage>
</organism>
<keyword evidence="1" id="KW-0949">S-adenosyl-L-methionine</keyword>
<dbReference type="HAMAP" id="MF_03198">
    <property type="entry name" value="Methyltr_EFM6"/>
    <property type="match status" value="1"/>
</dbReference>
<feature type="binding site" evidence="1">
    <location>
        <begin position="89"/>
        <end position="91"/>
    </location>
    <ligand>
        <name>S-adenosyl-L-methionine</name>
        <dbReference type="ChEBI" id="CHEBI:59789"/>
    </ligand>
</feature>
<dbReference type="GO" id="GO:0005829">
    <property type="term" value="C:cytosol"/>
    <property type="evidence" value="ECO:0007669"/>
    <property type="project" value="TreeGrafter"/>
</dbReference>
<dbReference type="InterPro" id="IPR033684">
    <property type="entry name" value="EFM6"/>
</dbReference>
<dbReference type="PANTHER" id="PTHR14614:SF152">
    <property type="entry name" value="PROTEIN-LYSINE N-METHYLTRANSFERASE EFM6"/>
    <property type="match status" value="1"/>
</dbReference>
<reference evidence="2" key="1">
    <citation type="journal article" date="2023" name="Mol. Phylogenet. Evol.">
        <title>Genome-scale phylogeny and comparative genomics of the fungal order Sordariales.</title>
        <authorList>
            <person name="Hensen N."/>
            <person name="Bonometti L."/>
            <person name="Westerberg I."/>
            <person name="Brannstrom I.O."/>
            <person name="Guillou S."/>
            <person name="Cros-Aarteil S."/>
            <person name="Calhoun S."/>
            <person name="Haridas S."/>
            <person name="Kuo A."/>
            <person name="Mondo S."/>
            <person name="Pangilinan J."/>
            <person name="Riley R."/>
            <person name="LaButti K."/>
            <person name="Andreopoulos B."/>
            <person name="Lipzen A."/>
            <person name="Chen C."/>
            <person name="Yan M."/>
            <person name="Daum C."/>
            <person name="Ng V."/>
            <person name="Clum A."/>
            <person name="Steindorff A."/>
            <person name="Ohm R.A."/>
            <person name="Martin F."/>
            <person name="Silar P."/>
            <person name="Natvig D.O."/>
            <person name="Lalanne C."/>
            <person name="Gautier V."/>
            <person name="Ament-Velasquez S.L."/>
            <person name="Kruys A."/>
            <person name="Hutchinson M.I."/>
            <person name="Powell A.J."/>
            <person name="Barry K."/>
            <person name="Miller A.N."/>
            <person name="Grigoriev I.V."/>
            <person name="Debuchy R."/>
            <person name="Gladieux P."/>
            <person name="Hiltunen Thoren M."/>
            <person name="Johannesson H."/>
        </authorList>
    </citation>
    <scope>NUCLEOTIDE SEQUENCE</scope>
    <source>
        <strain evidence="2">CBS 314.62</strain>
    </source>
</reference>
<protein>
    <recommendedName>
        <fullName evidence="1">Protein-lysine N-methyltransferase EFM6</fullName>
        <ecNumber evidence="1">2.1.1.-</ecNumber>
    </recommendedName>
    <alternativeName>
        <fullName evidence="1">Elongation factor methyltransferase 6</fullName>
    </alternativeName>
</protein>
<feature type="binding site" evidence="1">
    <location>
        <position position="141"/>
    </location>
    <ligand>
        <name>S-adenosyl-L-methionine</name>
        <dbReference type="ChEBI" id="CHEBI:59789"/>
    </ligand>
</feature>
<dbReference type="Gene3D" id="3.40.50.150">
    <property type="entry name" value="Vaccinia Virus protein VP39"/>
    <property type="match status" value="1"/>
</dbReference>
<feature type="binding site" evidence="1">
    <location>
        <position position="113"/>
    </location>
    <ligand>
        <name>S-adenosyl-L-methionine</name>
        <dbReference type="ChEBI" id="CHEBI:59789"/>
    </ligand>
</feature>
<dbReference type="SUPFAM" id="SSF53335">
    <property type="entry name" value="S-adenosyl-L-methionine-dependent methyltransferases"/>
    <property type="match status" value="1"/>
</dbReference>
<sequence>MRSDRDSSEEREFSPLDRNNEGLAALPVYKVAQTSSIDFSGLLTTPLKLHEDLKSGCGGQLWPAGMVLAKHMLRYHREEMQQSRILEIGAGGGLVGLGCAMGTDLENPMFLTDQDEMFSLMKYNIALNGLENKVLPRILNWGEPLTQEIVDFKPDIILAADCVYFEPAFPLLMQTLKDLLALSPSTTVYFCFMKRRRADMYFLKTARKAFTVTEVVDEDRPVFSRQGLFLYTLMKK</sequence>
<dbReference type="Pfam" id="PF10294">
    <property type="entry name" value="Methyltransf_16"/>
    <property type="match status" value="1"/>
</dbReference>